<accession>Q4R0W8</accession>
<feature type="region of interest" description="Disordered" evidence="1">
    <location>
        <begin position="53"/>
        <end position="73"/>
    </location>
</feature>
<proteinExistence type="predicted"/>
<feature type="region of interest" description="Disordered" evidence="1">
    <location>
        <begin position="129"/>
        <end position="148"/>
    </location>
</feature>
<dbReference type="InterPro" id="IPR050275">
    <property type="entry name" value="PGM_Phosphatase"/>
</dbReference>
<dbReference type="PANTHER" id="PTHR48100">
    <property type="entry name" value="BROAD-SPECIFICITY PHOSPHATASE YOR283W-RELATED"/>
    <property type="match status" value="1"/>
</dbReference>
<dbReference type="InterPro" id="IPR013078">
    <property type="entry name" value="His_Pase_superF_clade-1"/>
</dbReference>
<evidence type="ECO:0000313" key="2">
    <source>
        <dbReference type="EMBL" id="CAG34713.1"/>
    </source>
</evidence>
<dbReference type="AlphaFoldDB" id="Q4R0W8"/>
<evidence type="ECO:0000256" key="1">
    <source>
        <dbReference type="SAM" id="MobiDB-lite"/>
    </source>
</evidence>
<name>Q4R0W8_STRRI</name>
<dbReference type="GO" id="GO:0016791">
    <property type="term" value="F:phosphatase activity"/>
    <property type="evidence" value="ECO:0007669"/>
    <property type="project" value="TreeGrafter"/>
</dbReference>
<dbReference type="Gene3D" id="3.40.50.1240">
    <property type="entry name" value="Phosphoglycerate mutase-like"/>
    <property type="match status" value="1"/>
</dbReference>
<dbReference type="InterPro" id="IPR029033">
    <property type="entry name" value="His_PPase_superfam"/>
</dbReference>
<dbReference type="CDD" id="cd07067">
    <property type="entry name" value="HP_PGM_like"/>
    <property type="match status" value="1"/>
</dbReference>
<dbReference type="GO" id="GO:0005737">
    <property type="term" value="C:cytoplasm"/>
    <property type="evidence" value="ECO:0007669"/>
    <property type="project" value="TreeGrafter"/>
</dbReference>
<dbReference type="EMBL" id="AJ748131">
    <property type="protein sequence ID" value="CAG34713.1"/>
    <property type="molecule type" value="Genomic_DNA"/>
</dbReference>
<sequence>MRSATRSPMATTTRCPGTRSGWSSATATRCPSTWCTVGPDPRVRQLAVRHLHRQPGAQQLARADARPAGPCPAADRMTAAQRFVLVRHAEASLNVLRDDDVLPGFDPHAGLTPLGERQARALADHLPGDPAVRPPGPGRGPAVRVYSSPQRRAARTAEVLGTALGVPVVVDARLAELRAPEVFPQPITVGEWDTVLEDRLRRPADEVGGVESWVDQRRRVREFLDARCPVGGDDARWVLVSHSETLQAVLFELLGLEDALLHRTRFKISNTGVFIVDRTEDGCASLVVANSKTHLARTA</sequence>
<dbReference type="SUPFAM" id="SSF53254">
    <property type="entry name" value="Phosphoglycerate mutase-like"/>
    <property type="match status" value="1"/>
</dbReference>
<protein>
    <submittedName>
        <fullName evidence="2">RacH protein</fullName>
    </submittedName>
</protein>
<dbReference type="Pfam" id="PF00300">
    <property type="entry name" value="His_Phos_1"/>
    <property type="match status" value="1"/>
</dbReference>
<gene>
    <name evidence="2" type="primary">racH</name>
</gene>
<organism evidence="2">
    <name type="scientific">Streptomyces ribosidificus</name>
    <dbReference type="NCBI Taxonomy" id="80859"/>
    <lineage>
        <taxon>Bacteria</taxon>
        <taxon>Bacillati</taxon>
        <taxon>Actinomycetota</taxon>
        <taxon>Actinomycetes</taxon>
        <taxon>Kitasatosporales</taxon>
        <taxon>Streptomycetaceae</taxon>
        <taxon>Streptomyces</taxon>
    </lineage>
</organism>
<dbReference type="PANTHER" id="PTHR48100:SF1">
    <property type="entry name" value="HISTIDINE PHOSPHATASE FAMILY PROTEIN-RELATED"/>
    <property type="match status" value="1"/>
</dbReference>
<feature type="region of interest" description="Disordered" evidence="1">
    <location>
        <begin position="1"/>
        <end position="28"/>
    </location>
</feature>
<reference evidence="2" key="1">
    <citation type="journal article" date="2005" name="Mol. Cells">
        <title>The ribostamycin biosynthetic gene cluster in Streptomyces ribosidificus: comparison with butirosin biosynthesis.</title>
        <authorList>
            <person name="Subba B."/>
            <person name="Kharel M.K."/>
            <person name="Lee H.C."/>
            <person name="Liou K."/>
            <person name="Kim B.-G."/>
            <person name="Sohng J.K."/>
        </authorList>
    </citation>
    <scope>NUCLEOTIDE SEQUENCE</scope>
    <source>
        <strain evidence="2">ATCC 21294</strain>
    </source>
</reference>
<dbReference type="SMART" id="SM00855">
    <property type="entry name" value="PGAM"/>
    <property type="match status" value="1"/>
</dbReference>